<keyword evidence="3" id="KW-1185">Reference proteome</keyword>
<organism evidence="2 3">
    <name type="scientific">Patagioenas fasciata monilis</name>
    <dbReference type="NCBI Taxonomy" id="372326"/>
    <lineage>
        <taxon>Eukaryota</taxon>
        <taxon>Metazoa</taxon>
        <taxon>Chordata</taxon>
        <taxon>Craniata</taxon>
        <taxon>Vertebrata</taxon>
        <taxon>Euteleostomi</taxon>
        <taxon>Archelosauria</taxon>
        <taxon>Archosauria</taxon>
        <taxon>Dinosauria</taxon>
        <taxon>Saurischia</taxon>
        <taxon>Theropoda</taxon>
        <taxon>Coelurosauria</taxon>
        <taxon>Aves</taxon>
        <taxon>Neognathae</taxon>
        <taxon>Neoaves</taxon>
        <taxon>Columbimorphae</taxon>
        <taxon>Columbiformes</taxon>
        <taxon>Columbidae</taxon>
        <taxon>Patagioenas</taxon>
    </lineage>
</organism>
<dbReference type="EMBL" id="LSYS01003884">
    <property type="protein sequence ID" value="OPJ82185.1"/>
    <property type="molecule type" value="Genomic_DNA"/>
</dbReference>
<comment type="caution">
    <text evidence="2">The sequence shown here is derived from an EMBL/GenBank/DDBJ whole genome shotgun (WGS) entry which is preliminary data.</text>
</comment>
<evidence type="ECO:0000313" key="2">
    <source>
        <dbReference type="EMBL" id="OPJ82185.1"/>
    </source>
</evidence>
<name>A0A1V4KCR6_PATFA</name>
<dbReference type="Proteomes" id="UP000190648">
    <property type="component" value="Unassembled WGS sequence"/>
</dbReference>
<reference evidence="2 3" key="1">
    <citation type="submission" date="2016-02" db="EMBL/GenBank/DDBJ databases">
        <title>Band-tailed pigeon sequencing and assembly.</title>
        <authorList>
            <person name="Soares A.E."/>
            <person name="Novak B.J."/>
            <person name="Rice E.S."/>
            <person name="O'Connell B."/>
            <person name="Chang D."/>
            <person name="Weber S."/>
            <person name="Shapiro B."/>
        </authorList>
    </citation>
    <scope>NUCLEOTIDE SEQUENCE [LARGE SCALE GENOMIC DNA]</scope>
    <source>
        <strain evidence="2">BTP2013</strain>
        <tissue evidence="2">Blood</tissue>
    </source>
</reference>
<dbReference type="AlphaFoldDB" id="A0A1V4KCR6"/>
<gene>
    <name evidence="2" type="ORF">AV530_008535</name>
</gene>
<proteinExistence type="predicted"/>
<protein>
    <submittedName>
        <fullName evidence="2">Uncharacterized protein</fullName>
    </submittedName>
</protein>
<evidence type="ECO:0000256" key="1">
    <source>
        <dbReference type="SAM" id="MobiDB-lite"/>
    </source>
</evidence>
<feature type="region of interest" description="Disordered" evidence="1">
    <location>
        <begin position="1"/>
        <end position="38"/>
    </location>
</feature>
<sequence>MASGWPPTLLSNPDENNKSEGLEKDDLPKESVKAENAKAGNKCTIRPFTNLYLPLLPFNPPTSTREQKESLDKNWTKELCERLDQLIARESSSRQCSHADCDRKGGAPEDSGYTNNYDARKYWRECALFQPPLLPTILQHHSNPCYLMTRKRMRVCSIFLKSLKEKEYVYELPQDQIKNHERLKQN</sequence>
<feature type="compositionally biased region" description="Basic and acidic residues" evidence="1">
    <location>
        <begin position="15"/>
        <end position="36"/>
    </location>
</feature>
<accession>A0A1V4KCR6</accession>
<evidence type="ECO:0000313" key="3">
    <source>
        <dbReference type="Proteomes" id="UP000190648"/>
    </source>
</evidence>